<dbReference type="GO" id="GO:0006260">
    <property type="term" value="P:DNA replication"/>
    <property type="evidence" value="ECO:0007669"/>
    <property type="project" value="InterPro"/>
</dbReference>
<organism evidence="1">
    <name type="scientific">Siphoviridae sp. ctxc31</name>
    <dbReference type="NCBI Taxonomy" id="2826520"/>
    <lineage>
        <taxon>Viruses</taxon>
        <taxon>Duplodnaviria</taxon>
        <taxon>Heunggongvirae</taxon>
        <taxon>Uroviricota</taxon>
        <taxon>Caudoviricetes</taxon>
    </lineage>
</organism>
<name>A0A8S5MNF7_9CAUD</name>
<dbReference type="InterPro" id="IPR036977">
    <property type="entry name" value="DNA_primase_Znf_CHC2"/>
</dbReference>
<dbReference type="EMBL" id="BK014938">
    <property type="protein sequence ID" value="DAD83459.1"/>
    <property type="molecule type" value="Genomic_DNA"/>
</dbReference>
<proteinExistence type="predicted"/>
<dbReference type="SUPFAM" id="SSF56731">
    <property type="entry name" value="DNA primase core"/>
    <property type="match status" value="1"/>
</dbReference>
<dbReference type="Gene3D" id="3.90.580.10">
    <property type="entry name" value="Zinc finger, CHC2-type domain"/>
    <property type="match status" value="1"/>
</dbReference>
<sequence length="335" mass="39093">MIRIDRNEIISELNLTPFGARGFFQDKNNACPFCKGEKKWGIVFSDNNTSFIFHCFKCGKKSSAFEFLKQIDRLDLIRNHYENSIKSSLVELVPEKEDEKEDDIVFKAVSLPFKLQRLVDDEYLNSRGFKQFHYDEFEPSFTESPLERELKNYIIFKMKMNGKTIAWLARSRHSKEWHEMNLKKAKEKGIKPKLRYENSKTDFTKILGGYDDISEKTQVVIIVEGLFDYIGLDSKLNLREDESIRCVFTFGNSISKEQISFLQKKKIERVILMYDPDKPDQIKSSALNLQKSFETKIALLKDTSKDPGNATCEELLDALDNLIDPINFRVLKKFL</sequence>
<dbReference type="Pfam" id="PF13155">
    <property type="entry name" value="Toprim_2"/>
    <property type="match status" value="1"/>
</dbReference>
<reference evidence="1" key="1">
    <citation type="journal article" date="2021" name="Proc. Natl. Acad. Sci. U.S.A.">
        <title>A Catalog of Tens of Thousands of Viruses from Human Metagenomes Reveals Hidden Associations with Chronic Diseases.</title>
        <authorList>
            <person name="Tisza M.J."/>
            <person name="Buck C.B."/>
        </authorList>
    </citation>
    <scope>NUCLEOTIDE SEQUENCE</scope>
    <source>
        <strain evidence="1">Ctxc31</strain>
    </source>
</reference>
<evidence type="ECO:0000313" key="1">
    <source>
        <dbReference type="EMBL" id="DAD83459.1"/>
    </source>
</evidence>
<dbReference type="GO" id="GO:0003677">
    <property type="term" value="F:DNA binding"/>
    <property type="evidence" value="ECO:0007669"/>
    <property type="project" value="InterPro"/>
</dbReference>
<protein>
    <submittedName>
        <fullName evidence="1">TOPRIM primase</fullName>
    </submittedName>
</protein>
<dbReference type="GO" id="GO:0008270">
    <property type="term" value="F:zinc ion binding"/>
    <property type="evidence" value="ECO:0007669"/>
    <property type="project" value="InterPro"/>
</dbReference>
<accession>A0A8S5MNF7</accession>
<dbReference type="Gene3D" id="3.40.1360.10">
    <property type="match status" value="1"/>
</dbReference>
<dbReference type="SUPFAM" id="SSF57783">
    <property type="entry name" value="Zinc beta-ribbon"/>
    <property type="match status" value="1"/>
</dbReference>